<comment type="caution">
    <text evidence="2">The sequence shown here is derived from an EMBL/GenBank/DDBJ whole genome shotgun (WGS) entry which is preliminary data.</text>
</comment>
<proteinExistence type="predicted"/>
<dbReference type="EMBL" id="SWMS01000060">
    <property type="protein sequence ID" value="TKG57950.1"/>
    <property type="molecule type" value="Genomic_DNA"/>
</dbReference>
<gene>
    <name evidence="2" type="ORF">FCN18_38550</name>
</gene>
<name>A0ABY2RS25_9PSEU</name>
<protein>
    <submittedName>
        <fullName evidence="2">Uncharacterized protein</fullName>
    </submittedName>
</protein>
<dbReference type="RefSeq" id="WP_137097545.1">
    <property type="nucleotide sequence ID" value="NZ_SWMS01000060.1"/>
</dbReference>
<reference evidence="2 3" key="1">
    <citation type="journal article" date="2015" name="Antonie Van Leeuwenhoek">
        <title>Prauserella endophytica sp. nov., an endophytic actinobacterium isolated from Tamarix taklamakanensis.</title>
        <authorList>
            <person name="Liu J.M."/>
            <person name="Habden X."/>
            <person name="Guo L."/>
            <person name="Tuo L."/>
            <person name="Jiang Z.K."/>
            <person name="Liu S.W."/>
            <person name="Liu X.F."/>
            <person name="Chen L."/>
            <person name="Li R.F."/>
            <person name="Zhang Y.Q."/>
            <person name="Sun C.H."/>
        </authorList>
    </citation>
    <scope>NUCLEOTIDE SEQUENCE [LARGE SCALE GENOMIC DNA]</scope>
    <source>
        <strain evidence="2 3">CGMCC 4.7182</strain>
    </source>
</reference>
<dbReference type="Proteomes" id="UP000309992">
    <property type="component" value="Unassembled WGS sequence"/>
</dbReference>
<keyword evidence="1" id="KW-0812">Transmembrane</keyword>
<keyword evidence="1" id="KW-0472">Membrane</keyword>
<keyword evidence="1" id="KW-1133">Transmembrane helix</keyword>
<sequence>MPVWLQIVLPIVTAGVGFGLGRLGGALDRRRERRDTEAARAPVFEFTWVGGHRYRVMNVGDASASGIRLHFDDERFEAQNVVDMPDPVPALQPGESFTFMMVGTMGLPLPHQIRLFCDELPDGKPLPVPAPA</sequence>
<feature type="transmembrane region" description="Helical" evidence="1">
    <location>
        <begin position="6"/>
        <end position="24"/>
    </location>
</feature>
<organism evidence="2 3">
    <name type="scientific">Prauserella endophytica</name>
    <dbReference type="NCBI Taxonomy" id="1592324"/>
    <lineage>
        <taxon>Bacteria</taxon>
        <taxon>Bacillati</taxon>
        <taxon>Actinomycetota</taxon>
        <taxon>Actinomycetes</taxon>
        <taxon>Pseudonocardiales</taxon>
        <taxon>Pseudonocardiaceae</taxon>
        <taxon>Prauserella</taxon>
        <taxon>Prauserella coralliicola group</taxon>
    </lineage>
</organism>
<evidence type="ECO:0000313" key="3">
    <source>
        <dbReference type="Proteomes" id="UP000309992"/>
    </source>
</evidence>
<evidence type="ECO:0000313" key="2">
    <source>
        <dbReference type="EMBL" id="TKG57950.1"/>
    </source>
</evidence>
<keyword evidence="3" id="KW-1185">Reference proteome</keyword>
<evidence type="ECO:0000256" key="1">
    <source>
        <dbReference type="SAM" id="Phobius"/>
    </source>
</evidence>
<accession>A0ABY2RS25</accession>